<keyword evidence="2" id="KW-1185">Reference proteome</keyword>
<evidence type="ECO:0000313" key="2">
    <source>
        <dbReference type="Proteomes" id="UP000501690"/>
    </source>
</evidence>
<sequence length="120" mass="13107">MKLRKKDVDPIHSTGRLCNDIKFSFTILNCPSLSTFPSVWERDTKKETWVSVVSWCWFLLCLCPQQMPEMYPAMLLSRIRTTSSRMVPLLVTRELGAMGNGVGGGGVGCSVGGGSGGTHP</sequence>
<dbReference type="AlphaFoldDB" id="A0A4D6M8U7"/>
<reference evidence="1 2" key="1">
    <citation type="submission" date="2019-04" db="EMBL/GenBank/DDBJ databases">
        <title>An improved genome assembly and genetic linkage map for asparagus bean, Vigna unguiculata ssp. sesquipedialis.</title>
        <authorList>
            <person name="Xia Q."/>
            <person name="Zhang R."/>
            <person name="Dong Y."/>
        </authorList>
    </citation>
    <scope>NUCLEOTIDE SEQUENCE [LARGE SCALE GENOMIC DNA]</scope>
    <source>
        <tissue evidence="1">Leaf</tissue>
    </source>
</reference>
<dbReference type="Proteomes" id="UP000501690">
    <property type="component" value="Linkage Group LG6"/>
</dbReference>
<dbReference type="EMBL" id="CP039350">
    <property type="protein sequence ID" value="QCD97822.1"/>
    <property type="molecule type" value="Genomic_DNA"/>
</dbReference>
<organism evidence="1 2">
    <name type="scientific">Vigna unguiculata</name>
    <name type="common">Cowpea</name>
    <dbReference type="NCBI Taxonomy" id="3917"/>
    <lineage>
        <taxon>Eukaryota</taxon>
        <taxon>Viridiplantae</taxon>
        <taxon>Streptophyta</taxon>
        <taxon>Embryophyta</taxon>
        <taxon>Tracheophyta</taxon>
        <taxon>Spermatophyta</taxon>
        <taxon>Magnoliopsida</taxon>
        <taxon>eudicotyledons</taxon>
        <taxon>Gunneridae</taxon>
        <taxon>Pentapetalae</taxon>
        <taxon>rosids</taxon>
        <taxon>fabids</taxon>
        <taxon>Fabales</taxon>
        <taxon>Fabaceae</taxon>
        <taxon>Papilionoideae</taxon>
        <taxon>50 kb inversion clade</taxon>
        <taxon>NPAAA clade</taxon>
        <taxon>indigoferoid/millettioid clade</taxon>
        <taxon>Phaseoleae</taxon>
        <taxon>Vigna</taxon>
    </lineage>
</organism>
<gene>
    <name evidence="1" type="ORF">DEO72_LG6g2535</name>
</gene>
<evidence type="ECO:0000313" key="1">
    <source>
        <dbReference type="EMBL" id="QCD97822.1"/>
    </source>
</evidence>
<accession>A0A4D6M8U7</accession>
<proteinExistence type="predicted"/>
<name>A0A4D6M8U7_VIGUN</name>
<protein>
    <submittedName>
        <fullName evidence="1">Uncharacterized protein</fullName>
    </submittedName>
</protein>